<evidence type="ECO:0000256" key="2">
    <source>
        <dbReference type="ARBA" id="ARBA00022692"/>
    </source>
</evidence>
<keyword evidence="3" id="KW-1133">Transmembrane helix</keyword>
<feature type="domain" description="SUN" evidence="6">
    <location>
        <begin position="166"/>
        <end position="338"/>
    </location>
</feature>
<evidence type="ECO:0000313" key="7">
    <source>
        <dbReference type="EMBL" id="MDI1491756.1"/>
    </source>
</evidence>
<dbReference type="Pfam" id="PF07738">
    <property type="entry name" value="Sad1_UNC"/>
    <property type="match status" value="1"/>
</dbReference>
<accession>A0AA43QV21</accession>
<evidence type="ECO:0000256" key="1">
    <source>
        <dbReference type="ARBA" id="ARBA00004308"/>
    </source>
</evidence>
<feature type="region of interest" description="Disordered" evidence="5">
    <location>
        <begin position="101"/>
        <end position="124"/>
    </location>
</feature>
<dbReference type="AlphaFoldDB" id="A0AA43QV21"/>
<feature type="compositionally biased region" description="Basic and acidic residues" evidence="5">
    <location>
        <begin position="807"/>
        <end position="817"/>
    </location>
</feature>
<dbReference type="PANTHER" id="PTHR12953">
    <property type="entry name" value="MEMBRANE PROTEIN CH1 RELATED"/>
    <property type="match status" value="1"/>
</dbReference>
<dbReference type="PANTHER" id="PTHR12953:SF0">
    <property type="entry name" value="SUN DOMAIN-CONTAINING OSSIFICATION FACTOR"/>
    <property type="match status" value="1"/>
</dbReference>
<dbReference type="Proteomes" id="UP001161017">
    <property type="component" value="Unassembled WGS sequence"/>
</dbReference>
<dbReference type="InterPro" id="IPR045120">
    <property type="entry name" value="Suco/Slp1-like"/>
</dbReference>
<gene>
    <name evidence="7" type="ORF">OHK93_002966</name>
</gene>
<organism evidence="7 8">
    <name type="scientific">Ramalina farinacea</name>
    <dbReference type="NCBI Taxonomy" id="258253"/>
    <lineage>
        <taxon>Eukaryota</taxon>
        <taxon>Fungi</taxon>
        <taxon>Dikarya</taxon>
        <taxon>Ascomycota</taxon>
        <taxon>Pezizomycotina</taxon>
        <taxon>Lecanoromycetes</taxon>
        <taxon>OSLEUM clade</taxon>
        <taxon>Lecanoromycetidae</taxon>
        <taxon>Lecanorales</taxon>
        <taxon>Lecanorineae</taxon>
        <taxon>Ramalinaceae</taxon>
        <taxon>Ramalina</taxon>
    </lineage>
</organism>
<feature type="region of interest" description="Disordered" evidence="5">
    <location>
        <begin position="34"/>
        <end position="73"/>
    </location>
</feature>
<dbReference type="GO" id="GO:0005737">
    <property type="term" value="C:cytoplasm"/>
    <property type="evidence" value="ECO:0007669"/>
    <property type="project" value="TreeGrafter"/>
</dbReference>
<keyword evidence="4" id="KW-0472">Membrane</keyword>
<feature type="region of interest" description="Disordered" evidence="5">
    <location>
        <begin position="168"/>
        <end position="191"/>
    </location>
</feature>
<dbReference type="EMBL" id="JAPUFD010000015">
    <property type="protein sequence ID" value="MDI1491756.1"/>
    <property type="molecule type" value="Genomic_DNA"/>
</dbReference>
<sequence>MSHYFLDNGLPDIDYTKYRDEASTVLKANVTRTVLPERTQNAPEDPAVTAGEQTRSSSATRPPEVATQAQEEDSDALFENADFLSFEDWKRQNLAKIGQSPESLGARVASGPPERRRPGGINNALDSLGEDTEIDIDFGGFVPQGPIETMPSSRSPNPKETEAGLYATASGESTSRDGAGHRKRPKDAGKTCKERTNYASYDCAATTLKTNPECKSSSSVLVENKDSYMLNICSAKNKFFIVELCDNILIDTVVLANFEFFSSMFRTFRISVSDKYPTKLEKWRELGIFEARNSREVQAFLVENPLIWARYLRVEILSHYGNEYYCPVSLLRVHGTTMMEEFNSEMKNSNWDDDPETEGGEALAIVEAEPVPELAIAEALERSLQSKRAVTSATASSNGVMDTTAVAGSATVTSFAPDSDPARPKGVLDGDAKVSFNNATIKGQLKTILDTRPDVKDVCLPRDAPPYVRTKVLSISIQSQTDIPSGSPTNANFTESVNATRSSFSASQGVPSDQSSSPISSLANITSTHIPVNSRTPTGSPTGIPNLSSSGMIKPSGSSTQPPASNPTTQESFFKSIHKRLQLLEANSTLSLQYIEEQSRILRDAFSKVEKRQMSKTSSFLETLNTTVLTELLEFRKQYDQIWQSTILELSSQREQSQREVLALSTRLTLLADEVVFQKRMTILQFMLVVLCLGLFIFSRSPSTAPSLEMPPILQNTIKRSSATLSRHTPLFDSPPASPSASRPSSGYGPYGLLRTFTHRHSRSEESYGAQNPRGPSIEYSPPTPESGGSMAGDIDSSPGPSQGRTLVDKRHETDDE</sequence>
<dbReference type="GO" id="GO:0012505">
    <property type="term" value="C:endomembrane system"/>
    <property type="evidence" value="ECO:0007669"/>
    <property type="project" value="UniProtKB-SubCell"/>
</dbReference>
<comment type="subcellular location">
    <subcellularLocation>
        <location evidence="1">Endomembrane system</location>
    </subcellularLocation>
</comment>
<evidence type="ECO:0000259" key="6">
    <source>
        <dbReference type="PROSITE" id="PS51469"/>
    </source>
</evidence>
<feature type="compositionally biased region" description="Polar residues" evidence="5">
    <location>
        <begin position="51"/>
        <end position="60"/>
    </location>
</feature>
<keyword evidence="2" id="KW-0812">Transmembrane</keyword>
<keyword evidence="8" id="KW-1185">Reference proteome</keyword>
<feature type="compositionally biased region" description="Basic and acidic residues" evidence="5">
    <location>
        <begin position="174"/>
        <end position="191"/>
    </location>
</feature>
<comment type="caution">
    <text evidence="7">The sequence shown here is derived from an EMBL/GenBank/DDBJ whole genome shotgun (WGS) entry which is preliminary data.</text>
</comment>
<feature type="compositionally biased region" description="Polar residues" evidence="5">
    <location>
        <begin position="560"/>
        <end position="570"/>
    </location>
</feature>
<feature type="compositionally biased region" description="Low complexity" evidence="5">
    <location>
        <begin position="548"/>
        <end position="559"/>
    </location>
</feature>
<dbReference type="FunFam" id="2.60.120.260:FF:000082">
    <property type="entry name" value="Sad1/UNC domain protein"/>
    <property type="match status" value="1"/>
</dbReference>
<evidence type="ECO:0000256" key="5">
    <source>
        <dbReference type="SAM" id="MobiDB-lite"/>
    </source>
</evidence>
<dbReference type="InterPro" id="IPR012919">
    <property type="entry name" value="SUN_dom"/>
</dbReference>
<evidence type="ECO:0000256" key="4">
    <source>
        <dbReference type="ARBA" id="ARBA00023136"/>
    </source>
</evidence>
<dbReference type="Gene3D" id="2.60.120.260">
    <property type="entry name" value="Galactose-binding domain-like"/>
    <property type="match status" value="1"/>
</dbReference>
<dbReference type="GO" id="GO:0016020">
    <property type="term" value="C:membrane"/>
    <property type="evidence" value="ECO:0007669"/>
    <property type="project" value="InterPro"/>
</dbReference>
<feature type="compositionally biased region" description="Low complexity" evidence="5">
    <location>
        <begin position="739"/>
        <end position="752"/>
    </location>
</feature>
<evidence type="ECO:0000256" key="3">
    <source>
        <dbReference type="ARBA" id="ARBA00022989"/>
    </source>
</evidence>
<name>A0AA43QV21_9LECA</name>
<evidence type="ECO:0000313" key="8">
    <source>
        <dbReference type="Proteomes" id="UP001161017"/>
    </source>
</evidence>
<reference evidence="7" key="1">
    <citation type="journal article" date="2023" name="Genome Biol. Evol.">
        <title>First Whole Genome Sequence and Flow Cytometry Genome Size Data for the Lichen-Forming Fungus Ramalina farinacea (Ascomycota).</title>
        <authorList>
            <person name="Llewellyn T."/>
            <person name="Mian S."/>
            <person name="Hill R."/>
            <person name="Leitch I.J."/>
            <person name="Gaya E."/>
        </authorList>
    </citation>
    <scope>NUCLEOTIDE SEQUENCE</scope>
    <source>
        <strain evidence="7">LIQ254RAFAR</strain>
    </source>
</reference>
<proteinExistence type="predicted"/>
<feature type="region of interest" description="Disordered" evidence="5">
    <location>
        <begin position="727"/>
        <end position="817"/>
    </location>
</feature>
<dbReference type="PROSITE" id="PS51469">
    <property type="entry name" value="SUN"/>
    <property type="match status" value="1"/>
</dbReference>
<feature type="region of interest" description="Disordered" evidence="5">
    <location>
        <begin position="529"/>
        <end position="570"/>
    </location>
</feature>
<dbReference type="GO" id="GO:0034975">
    <property type="term" value="P:protein folding in endoplasmic reticulum"/>
    <property type="evidence" value="ECO:0007669"/>
    <property type="project" value="TreeGrafter"/>
</dbReference>
<protein>
    <recommendedName>
        <fullName evidence="6">SUN domain-containing protein</fullName>
    </recommendedName>
</protein>
<feature type="compositionally biased region" description="Polar residues" evidence="5">
    <location>
        <begin position="529"/>
        <end position="547"/>
    </location>
</feature>